<accession>A0A318YXE7</accession>
<gene>
    <name evidence="1" type="ORF">BO87DRAFT_381671</name>
</gene>
<dbReference type="GeneID" id="37127020"/>
<dbReference type="AlphaFoldDB" id="A0A318YXE7"/>
<organism evidence="1 2">
    <name type="scientific">Aspergillus neoniger (strain CBS 115656)</name>
    <dbReference type="NCBI Taxonomy" id="1448310"/>
    <lineage>
        <taxon>Eukaryota</taxon>
        <taxon>Fungi</taxon>
        <taxon>Dikarya</taxon>
        <taxon>Ascomycota</taxon>
        <taxon>Pezizomycotina</taxon>
        <taxon>Eurotiomycetes</taxon>
        <taxon>Eurotiomycetidae</taxon>
        <taxon>Eurotiales</taxon>
        <taxon>Aspergillaceae</taxon>
        <taxon>Aspergillus</taxon>
        <taxon>Aspergillus subgen. Circumdati</taxon>
    </lineage>
</organism>
<keyword evidence="2" id="KW-1185">Reference proteome</keyword>
<evidence type="ECO:0000313" key="1">
    <source>
        <dbReference type="EMBL" id="PYH39621.1"/>
    </source>
</evidence>
<reference evidence="1" key="1">
    <citation type="submission" date="2016-12" db="EMBL/GenBank/DDBJ databases">
        <title>The genomes of Aspergillus section Nigri reveals drivers in fungal speciation.</title>
        <authorList>
            <consortium name="DOE Joint Genome Institute"/>
            <person name="Vesth T.C."/>
            <person name="Nybo J."/>
            <person name="Theobald S."/>
            <person name="Brandl J."/>
            <person name="Frisvad J.C."/>
            <person name="Nielsen K.F."/>
            <person name="Lyhne E.K."/>
            <person name="Kogle M.E."/>
            <person name="Kuo A."/>
            <person name="Riley R."/>
            <person name="Clum A."/>
            <person name="Nolan M."/>
            <person name="Lipzen A."/>
            <person name="Salamov A."/>
            <person name="Henrissat B."/>
            <person name="Wiebenga A."/>
            <person name="De Vries R.P."/>
            <person name="Grigoriev I.V."/>
            <person name="Mortensen U.H."/>
            <person name="Andersen M.R."/>
            <person name="Baker S.E."/>
        </authorList>
    </citation>
    <scope>NUCLEOTIDE SEQUENCE [LARGE SCALE GENOMIC DNA]</scope>
    <source>
        <strain evidence="1">CBS 115656</strain>
    </source>
</reference>
<evidence type="ECO:0000313" key="2">
    <source>
        <dbReference type="Proteomes" id="UP000247647"/>
    </source>
</evidence>
<dbReference type="Proteomes" id="UP000247647">
    <property type="component" value="Unassembled WGS sequence"/>
</dbReference>
<proteinExistence type="predicted"/>
<name>A0A318YXE7_ASPNB</name>
<dbReference type="RefSeq" id="XP_025485099.1">
    <property type="nucleotide sequence ID" value="XM_025624564.1"/>
</dbReference>
<protein>
    <submittedName>
        <fullName evidence="1">Uncharacterized protein</fullName>
    </submittedName>
</protein>
<sequence length="290" mass="31949">MPTYPTVLNQVRHFETTAVASGASNCALAILGGSTEICWITKRVLEDRNGCPVAPSILFAGLVGSQEWEGQIIMQGQGKCYSGTSDARLDFVQRQPPKQLPLVPPLAQLWQFSTQLPSSWHGSWSDQSPSFLVMTQTAKQHVNTGGMLLLRAAGQISAQLVHTVRAEQEVSLSKDGKLEEIAHYDQASWVHGGEFGPEHPLFDVDQLEEPAETDQLCGKSIKTLTMFCSQLAGTFATRCWSFMAWVYILYNYSSYSPSAKVSESDDPAPDNLEPSQRSWSRISGRVISLH</sequence>
<dbReference type="EMBL" id="KZ821445">
    <property type="protein sequence ID" value="PYH39621.1"/>
    <property type="molecule type" value="Genomic_DNA"/>
</dbReference>